<keyword evidence="2 5" id="KW-0689">Ribosomal protein</keyword>
<evidence type="ECO:0000313" key="6">
    <source>
        <dbReference type="Proteomes" id="UP000070456"/>
    </source>
</evidence>
<keyword evidence="3" id="KW-0687">Ribonucleoprotein</keyword>
<feature type="domain" description="S1 motif" evidence="4">
    <location>
        <begin position="135"/>
        <end position="203"/>
    </location>
</feature>
<feature type="domain" description="S1 motif" evidence="4">
    <location>
        <begin position="220"/>
        <end position="288"/>
    </location>
</feature>
<dbReference type="AlphaFoldDB" id="A0A140L853"/>
<reference evidence="5 6" key="1">
    <citation type="submission" date="2015-12" db="EMBL/GenBank/DDBJ databases">
        <title>Draft genome sequence of the thermoanaerobe Thermotalea metallivorans, an isolate from the runoff channel of the Great Artesian Basin, Australia.</title>
        <authorList>
            <person name="Patel B.K."/>
        </authorList>
    </citation>
    <scope>NUCLEOTIDE SEQUENCE [LARGE SCALE GENOMIC DNA]</scope>
    <source>
        <strain evidence="5 6">B2-1</strain>
    </source>
</reference>
<evidence type="ECO:0000256" key="2">
    <source>
        <dbReference type="ARBA" id="ARBA00022980"/>
    </source>
</evidence>
<comment type="similarity">
    <text evidence="1">Belongs to the bacterial ribosomal protein bS1 family.</text>
</comment>
<dbReference type="InterPro" id="IPR003029">
    <property type="entry name" value="S1_domain"/>
</dbReference>
<proteinExistence type="inferred from homology"/>
<protein>
    <submittedName>
        <fullName evidence="5">30S ribosomal protein S1</fullName>
    </submittedName>
</protein>
<dbReference type="InterPro" id="IPR050437">
    <property type="entry name" value="Ribos_protein_bS1-like"/>
</dbReference>
<dbReference type="PANTHER" id="PTHR10724:SF7">
    <property type="entry name" value="SMALL RIBOSOMAL SUBUNIT PROTEIN BS1C"/>
    <property type="match status" value="1"/>
</dbReference>
<dbReference type="OrthoDB" id="9810507at2"/>
<dbReference type="RefSeq" id="WP_068555260.1">
    <property type="nucleotide sequence ID" value="NZ_LOEE01000022.1"/>
</dbReference>
<dbReference type="STRING" id="520762.AN619_08780"/>
<name>A0A140L853_9FIRM</name>
<dbReference type="GO" id="GO:0006412">
    <property type="term" value="P:translation"/>
    <property type="evidence" value="ECO:0007669"/>
    <property type="project" value="TreeGrafter"/>
</dbReference>
<dbReference type="GO" id="GO:0005840">
    <property type="term" value="C:ribosome"/>
    <property type="evidence" value="ECO:0007669"/>
    <property type="project" value="UniProtKB-KW"/>
</dbReference>
<dbReference type="PANTHER" id="PTHR10724">
    <property type="entry name" value="30S RIBOSOMAL PROTEIN S1"/>
    <property type="match status" value="1"/>
</dbReference>
<feature type="domain" description="S1 motif" evidence="4">
    <location>
        <begin position="42"/>
        <end position="118"/>
    </location>
</feature>
<dbReference type="Gene3D" id="2.40.50.140">
    <property type="entry name" value="Nucleic acid-binding proteins"/>
    <property type="match status" value="2"/>
</dbReference>
<dbReference type="SUPFAM" id="SSF50249">
    <property type="entry name" value="Nucleic acid-binding proteins"/>
    <property type="match status" value="3"/>
</dbReference>
<dbReference type="EMBL" id="LOEE01000022">
    <property type="protein sequence ID" value="KXG76728.1"/>
    <property type="molecule type" value="Genomic_DNA"/>
</dbReference>
<dbReference type="SMART" id="SM00316">
    <property type="entry name" value="S1"/>
    <property type="match status" value="3"/>
</dbReference>
<dbReference type="Pfam" id="PF00575">
    <property type="entry name" value="S1"/>
    <property type="match status" value="1"/>
</dbReference>
<organism evidence="5 6">
    <name type="scientific">Thermotalea metallivorans</name>
    <dbReference type="NCBI Taxonomy" id="520762"/>
    <lineage>
        <taxon>Bacteria</taxon>
        <taxon>Bacillati</taxon>
        <taxon>Bacillota</taxon>
        <taxon>Clostridia</taxon>
        <taxon>Peptostreptococcales</taxon>
        <taxon>Thermotaleaceae</taxon>
        <taxon>Thermotalea</taxon>
    </lineage>
</organism>
<dbReference type="GO" id="GO:1990904">
    <property type="term" value="C:ribonucleoprotein complex"/>
    <property type="evidence" value="ECO:0007669"/>
    <property type="project" value="UniProtKB-KW"/>
</dbReference>
<evidence type="ECO:0000256" key="3">
    <source>
        <dbReference type="ARBA" id="ARBA00023274"/>
    </source>
</evidence>
<comment type="caution">
    <text evidence="5">The sequence shown here is derived from an EMBL/GenBank/DDBJ whole genome shotgun (WGS) entry which is preliminary data.</text>
</comment>
<accession>A0A140L853</accession>
<dbReference type="PROSITE" id="PS50126">
    <property type="entry name" value="S1"/>
    <property type="match status" value="3"/>
</dbReference>
<dbReference type="GO" id="GO:0003735">
    <property type="term" value="F:structural constituent of ribosome"/>
    <property type="evidence" value="ECO:0007669"/>
    <property type="project" value="TreeGrafter"/>
</dbReference>
<dbReference type="GO" id="GO:0003729">
    <property type="term" value="F:mRNA binding"/>
    <property type="evidence" value="ECO:0007669"/>
    <property type="project" value="TreeGrafter"/>
</dbReference>
<sequence>MSDTNIMNLIHGEGYTGQAKKIFGQDSWQDIYAAYQNKQIAQEIVIGMEKHSLGQEILNCLVVGFSGGIKGLIPEQESGFEGKKQDVARKMRKLIGQTVIFKVKVIDRENNLVILSRKEAINHLASITWKDIKAGDIRTAIVRAINPYSAIINVGGIETILPIGEISHGYVKDIRDHLKVGDVFDVKILEADKEKNKLKVSLKALLEDSWNEVTEKYVIGSEYLATITGVAEYGIFTQLESNIYALLPLPKSEKVRKELKEGNKVILRIREIDTEKKHIRGKLIAVVG</sequence>
<keyword evidence="6" id="KW-1185">Reference proteome</keyword>
<evidence type="ECO:0000259" key="4">
    <source>
        <dbReference type="PROSITE" id="PS50126"/>
    </source>
</evidence>
<dbReference type="Proteomes" id="UP000070456">
    <property type="component" value="Unassembled WGS sequence"/>
</dbReference>
<gene>
    <name evidence="5" type="primary">rpsA_2</name>
    <name evidence="5" type="ORF">AN619_08780</name>
</gene>
<evidence type="ECO:0000313" key="5">
    <source>
        <dbReference type="EMBL" id="KXG76728.1"/>
    </source>
</evidence>
<dbReference type="InterPro" id="IPR012340">
    <property type="entry name" value="NA-bd_OB-fold"/>
</dbReference>
<evidence type="ECO:0000256" key="1">
    <source>
        <dbReference type="ARBA" id="ARBA00006767"/>
    </source>
</evidence>